<keyword evidence="4 8" id="KW-0406">Ion transport</keyword>
<evidence type="ECO:0000313" key="9">
    <source>
        <dbReference type="EMBL" id="SPW34462.1"/>
    </source>
</evidence>
<dbReference type="EMBL" id="UARK01000036">
    <property type="protein sequence ID" value="SPW34462.1"/>
    <property type="molecule type" value="Genomic_DNA"/>
</dbReference>
<dbReference type="PRINTS" id="PR00125">
    <property type="entry name" value="ATPASEDELTA"/>
</dbReference>
<dbReference type="InterPro" id="IPR000711">
    <property type="entry name" value="ATPase_OSCP/dsu"/>
</dbReference>
<keyword evidence="3 8" id="KW-0375">Hydrogen ion transport</keyword>
<dbReference type="InterPro" id="IPR026015">
    <property type="entry name" value="ATP_synth_OSCP/delta_N_sf"/>
</dbReference>
<dbReference type="HAMAP" id="MF_01416">
    <property type="entry name" value="ATP_synth_delta_bact"/>
    <property type="match status" value="1"/>
</dbReference>
<dbReference type="NCBIfam" id="TIGR01145">
    <property type="entry name" value="ATP_synt_delta"/>
    <property type="match status" value="1"/>
</dbReference>
<dbReference type="PROSITE" id="PS00389">
    <property type="entry name" value="ATPASE_DELTA"/>
    <property type="match status" value="1"/>
</dbReference>
<dbReference type="Proteomes" id="UP000249886">
    <property type="component" value="Unassembled WGS sequence"/>
</dbReference>
<keyword evidence="9" id="KW-0378">Hydrolase</keyword>
<evidence type="ECO:0000256" key="3">
    <source>
        <dbReference type="ARBA" id="ARBA00022781"/>
    </source>
</evidence>
<dbReference type="GeneID" id="84574948"/>
<name>A0A3S4YC04_9CORY</name>
<evidence type="ECO:0000313" key="10">
    <source>
        <dbReference type="Proteomes" id="UP000249886"/>
    </source>
</evidence>
<evidence type="ECO:0000256" key="7">
    <source>
        <dbReference type="ARBA" id="ARBA00023310"/>
    </source>
</evidence>
<reference evidence="9 10" key="1">
    <citation type="submission" date="2018-06" db="EMBL/GenBank/DDBJ databases">
        <authorList>
            <consortium name="Pathogen Informatics"/>
            <person name="Doyle S."/>
        </authorList>
    </citation>
    <scope>NUCLEOTIDE SEQUENCE [LARGE SCALE GENOMIC DNA]</scope>
    <source>
        <strain evidence="9 10">NCTC10254</strain>
    </source>
</reference>
<accession>A0A3S4YC04</accession>
<keyword evidence="6 8" id="KW-0139">CF(1)</keyword>
<evidence type="ECO:0000256" key="2">
    <source>
        <dbReference type="ARBA" id="ARBA00022448"/>
    </source>
</evidence>
<gene>
    <name evidence="8 9" type="primary">atpH</name>
    <name evidence="9" type="ORF">NCTC10254_02621</name>
</gene>
<evidence type="ECO:0000256" key="5">
    <source>
        <dbReference type="ARBA" id="ARBA00023136"/>
    </source>
</evidence>
<dbReference type="RefSeq" id="WP_005523240.1">
    <property type="nucleotide sequence ID" value="NZ_CAJPQJ010000001.1"/>
</dbReference>
<evidence type="ECO:0000256" key="6">
    <source>
        <dbReference type="ARBA" id="ARBA00023196"/>
    </source>
</evidence>
<dbReference type="GO" id="GO:0016787">
    <property type="term" value="F:hydrolase activity"/>
    <property type="evidence" value="ECO:0007669"/>
    <property type="project" value="UniProtKB-KW"/>
</dbReference>
<evidence type="ECO:0000256" key="4">
    <source>
        <dbReference type="ARBA" id="ARBA00023065"/>
    </source>
</evidence>
<comment type="subcellular location">
    <subcellularLocation>
        <location evidence="8">Cell membrane</location>
        <topology evidence="8">Peripheral membrane protein</topology>
    </subcellularLocation>
    <subcellularLocation>
        <location evidence="1">Membrane</location>
    </subcellularLocation>
</comment>
<evidence type="ECO:0000256" key="1">
    <source>
        <dbReference type="ARBA" id="ARBA00004370"/>
    </source>
</evidence>
<protein>
    <recommendedName>
        <fullName evidence="8">ATP synthase subunit delta</fullName>
    </recommendedName>
    <alternativeName>
        <fullName evidence="8">ATP synthase F(1) sector subunit delta</fullName>
    </alternativeName>
    <alternativeName>
        <fullName evidence="8">F-type ATPase subunit delta</fullName>
        <shortName evidence="8">F-ATPase subunit delta</shortName>
    </alternativeName>
</protein>
<dbReference type="GO" id="GO:0045259">
    <property type="term" value="C:proton-transporting ATP synthase complex"/>
    <property type="evidence" value="ECO:0007669"/>
    <property type="project" value="UniProtKB-KW"/>
</dbReference>
<keyword evidence="5 8" id="KW-0472">Membrane</keyword>
<comment type="function">
    <text evidence="8">F(1)F(0) ATP synthase produces ATP from ADP in the presence of a proton or sodium gradient. F-type ATPases consist of two structural domains, F(1) containing the extramembraneous catalytic core and F(0) containing the membrane proton channel, linked together by a central stalk and a peripheral stalk. During catalysis, ATP synthesis in the catalytic domain of F(1) is coupled via a rotary mechanism of the central stalk subunits to proton translocation.</text>
</comment>
<dbReference type="GO" id="GO:0005886">
    <property type="term" value="C:plasma membrane"/>
    <property type="evidence" value="ECO:0007669"/>
    <property type="project" value="UniProtKB-SubCell"/>
</dbReference>
<keyword evidence="7 8" id="KW-0066">ATP synthesis</keyword>
<comment type="similarity">
    <text evidence="8">Belongs to the ATPase delta chain family.</text>
</comment>
<evidence type="ECO:0000256" key="8">
    <source>
        <dbReference type="HAMAP-Rule" id="MF_01416"/>
    </source>
</evidence>
<comment type="function">
    <text evidence="8">This protein is part of the stalk that links CF(0) to CF(1). It either transmits conformational changes from CF(0) to CF(1) or is implicated in proton conduction.</text>
</comment>
<dbReference type="GO" id="GO:0046933">
    <property type="term" value="F:proton-transporting ATP synthase activity, rotational mechanism"/>
    <property type="evidence" value="ECO:0007669"/>
    <property type="project" value="UniProtKB-UniRule"/>
</dbReference>
<sequence>MHAASREALETVSEYFDTTSKNKEKPVAVAAQTGAELFDVVELLDGDRALRITIAEASLAEEQRAEVVSAVFAGKVSQYTLELLIMAARQVWSTPKEMRTGLVTLGRRALLRAAEHQGQLEQVEEELFRLSRLLLKQPELSLLLDDQSADPVAKRDLLAKVLYGKVTAVTEALALQVIGRPERNAIDDVNALSEYAAALRGHKVAVVTSANALTKAQHQTLATKLEGIYAYPMSLHTEVDPSLIGGAIIRVGYEVIDGSTSGKIARLRAQLV</sequence>
<comment type="caution">
    <text evidence="9">The sequence shown here is derived from an EMBL/GenBank/DDBJ whole genome shotgun (WGS) entry which is preliminary data.</text>
</comment>
<proteinExistence type="inferred from homology"/>
<keyword evidence="8" id="KW-1003">Cell membrane</keyword>
<dbReference type="PANTHER" id="PTHR11910">
    <property type="entry name" value="ATP SYNTHASE DELTA CHAIN"/>
    <property type="match status" value="1"/>
</dbReference>
<dbReference type="InterPro" id="IPR020781">
    <property type="entry name" value="ATPase_OSCP/d_CS"/>
</dbReference>
<dbReference type="Gene3D" id="1.10.520.20">
    <property type="entry name" value="N-terminal domain of the delta subunit of the F1F0-ATP synthase"/>
    <property type="match status" value="1"/>
</dbReference>
<dbReference type="Pfam" id="PF00213">
    <property type="entry name" value="OSCP"/>
    <property type="match status" value="1"/>
</dbReference>
<dbReference type="NCBIfam" id="NF009967">
    <property type="entry name" value="PRK13430.1"/>
    <property type="match status" value="1"/>
</dbReference>
<organism evidence="9 10">
    <name type="scientific">Corynebacterium matruchotii</name>
    <dbReference type="NCBI Taxonomy" id="43768"/>
    <lineage>
        <taxon>Bacteria</taxon>
        <taxon>Bacillati</taxon>
        <taxon>Actinomycetota</taxon>
        <taxon>Actinomycetes</taxon>
        <taxon>Mycobacteriales</taxon>
        <taxon>Corynebacteriaceae</taxon>
        <taxon>Corynebacterium</taxon>
    </lineage>
</organism>
<keyword evidence="2 8" id="KW-0813">Transport</keyword>
<dbReference type="AlphaFoldDB" id="A0A3S4YC04"/>